<reference evidence="4 5" key="1">
    <citation type="submission" date="2023-07" db="EMBL/GenBank/DDBJ databases">
        <title>Sorghum-associated microbial communities from plants grown in Nebraska, USA.</title>
        <authorList>
            <person name="Schachtman D."/>
        </authorList>
    </citation>
    <scope>NUCLEOTIDE SEQUENCE [LARGE SCALE GENOMIC DNA]</scope>
    <source>
        <strain evidence="4 5">BE332</strain>
    </source>
</reference>
<dbReference type="Pfam" id="PF10091">
    <property type="entry name" value="Glycoamylase"/>
    <property type="match status" value="1"/>
</dbReference>
<feature type="signal peptide" evidence="1">
    <location>
        <begin position="1"/>
        <end position="25"/>
    </location>
</feature>
<accession>A0ABU0EIB0</accession>
<dbReference type="EMBL" id="JAUSVB010000005">
    <property type="protein sequence ID" value="MDQ0375011.1"/>
    <property type="molecule type" value="Genomic_DNA"/>
</dbReference>
<name>A0ABU0EIB0_9CELL</name>
<proteinExistence type="predicted"/>
<dbReference type="RefSeq" id="WP_307493827.1">
    <property type="nucleotide sequence ID" value="NZ_JAUSVB010000005.1"/>
</dbReference>
<sequence>MRLRSLAAATAATALLLTGATTASAGGRHHPDDLGLTRQDRADLHRWAQDTWTSFVAMTDETTGLPADNIDASLDPATRSGYTSPTNIGAYLWSTISAQELGVISKREARKRMAQTLATVATMERHEPSGMFYNWYDEATGAKLTEFPTGETVYPFLSTVDNGWMAAALMVVASAEPSLRRQANALLEPMNFGAFYDANQFGGARPGMMRGGFWVDPPNPEQCTQPGDVAGSTVLFTCHHYDITNSEPRIASYIGIVRGQVPPAHYFATNRTFPASCDWSWLEQRPVGVTRTYEGLEVFEGAFTYRGMHIVPSWGGDMFEELMPDLFVPESEWAPKSWGVNHPLAVRAHIEHGMVEAGYGYWGFSPASDPFGTYNVYGVDAIGMDPGGYPSDAEKTNVDAGYEGCREATNPTPTFGDGVVTPHASFLALPYAPREAVDNLRNIETVLGAYGDGGFYDSVAVRSNTQAKRYLSLDQGMVLGALGNVLGGNVLHESFGTRQVEKVLRPLIGQEEFSAGVIK</sequence>
<feature type="chain" id="PRO_5046824352" description="Glycoamylase-like domain-containing protein" evidence="1">
    <location>
        <begin position="26"/>
        <end position="519"/>
    </location>
</feature>
<dbReference type="InterPro" id="IPR019282">
    <property type="entry name" value="Glycoamylase-like_cons_dom"/>
</dbReference>
<evidence type="ECO:0000313" key="5">
    <source>
        <dbReference type="Proteomes" id="UP001239626"/>
    </source>
</evidence>
<feature type="domain" description="Glycoamylase-like" evidence="2">
    <location>
        <begin position="302"/>
        <end position="488"/>
    </location>
</feature>
<keyword evidence="1" id="KW-0732">Signal</keyword>
<evidence type="ECO:0000256" key="1">
    <source>
        <dbReference type="SAM" id="SignalP"/>
    </source>
</evidence>
<protein>
    <recommendedName>
        <fullName evidence="6">Glycoamylase-like domain-containing protein</fullName>
    </recommendedName>
</protein>
<evidence type="ECO:0000259" key="2">
    <source>
        <dbReference type="Pfam" id="PF10091"/>
    </source>
</evidence>
<dbReference type="Proteomes" id="UP001239626">
    <property type="component" value="Unassembled WGS sequence"/>
</dbReference>
<dbReference type="InterPro" id="IPR021478">
    <property type="entry name" value="DUF3131"/>
</dbReference>
<evidence type="ECO:0008006" key="6">
    <source>
        <dbReference type="Google" id="ProtNLM"/>
    </source>
</evidence>
<feature type="domain" description="DUF3131" evidence="3">
    <location>
        <begin position="46"/>
        <end position="198"/>
    </location>
</feature>
<dbReference type="Gene3D" id="1.50.10.140">
    <property type="match status" value="1"/>
</dbReference>
<organism evidence="4 5">
    <name type="scientific">Cellulomonas humilata</name>
    <dbReference type="NCBI Taxonomy" id="144055"/>
    <lineage>
        <taxon>Bacteria</taxon>
        <taxon>Bacillati</taxon>
        <taxon>Actinomycetota</taxon>
        <taxon>Actinomycetes</taxon>
        <taxon>Micrococcales</taxon>
        <taxon>Cellulomonadaceae</taxon>
        <taxon>Cellulomonas</taxon>
    </lineage>
</organism>
<keyword evidence="5" id="KW-1185">Reference proteome</keyword>
<evidence type="ECO:0000313" key="4">
    <source>
        <dbReference type="EMBL" id="MDQ0375011.1"/>
    </source>
</evidence>
<comment type="caution">
    <text evidence="4">The sequence shown here is derived from an EMBL/GenBank/DDBJ whole genome shotgun (WGS) entry which is preliminary data.</text>
</comment>
<evidence type="ECO:0000259" key="3">
    <source>
        <dbReference type="Pfam" id="PF11329"/>
    </source>
</evidence>
<gene>
    <name evidence="4" type="ORF">J2X26_003341</name>
</gene>
<dbReference type="Pfam" id="PF11329">
    <property type="entry name" value="DUF3131"/>
    <property type="match status" value="1"/>
</dbReference>